<evidence type="ECO:0000256" key="3">
    <source>
        <dbReference type="ARBA" id="ARBA00022588"/>
    </source>
</evidence>
<comment type="subcellular location">
    <subcellularLocation>
        <location evidence="1">Cytoplasm</location>
        <location evidence="1">Cytosol</location>
    </subcellularLocation>
</comment>
<dbReference type="Pfam" id="PF00619">
    <property type="entry name" value="CARD"/>
    <property type="match status" value="1"/>
</dbReference>
<dbReference type="GO" id="GO:0045087">
    <property type="term" value="P:innate immune response"/>
    <property type="evidence" value="ECO:0007669"/>
    <property type="project" value="UniProtKB-KW"/>
</dbReference>
<dbReference type="PANTHER" id="PTHR46985">
    <property type="entry name" value="NACHT, LRR AND PYD DOMAINS-CONTAINING PROTEIN 1"/>
    <property type="match status" value="1"/>
</dbReference>
<keyword evidence="2" id="KW-0963">Cytoplasm</keyword>
<evidence type="ECO:0000256" key="5">
    <source>
        <dbReference type="ARBA" id="ARBA00023198"/>
    </source>
</evidence>
<dbReference type="InterPro" id="IPR004020">
    <property type="entry name" value="DAPIN"/>
</dbReference>
<dbReference type="PROSITE" id="PS50209">
    <property type="entry name" value="CARD"/>
    <property type="match status" value="1"/>
</dbReference>
<dbReference type="InterPro" id="IPR011029">
    <property type="entry name" value="DEATH-like_dom_sf"/>
</dbReference>
<dbReference type="InterPro" id="IPR001315">
    <property type="entry name" value="CARD"/>
</dbReference>
<sequence>MASVEELLLKALDNLVSKQLNRFKWHLKNLESISAADVEKPEASDIVDVMVARFGEEAAVETTLVILRKMNENHLASQLEKWTATTKKDEPNLTNVKKDEPRLNSEADKARYFDNHWPDLIQKVRNFKIIADKLLQQNIIHAEQYSQITHNSLPSQQSMREICDIIRTRSDSVKALFISILQEVEPYLFH</sequence>
<evidence type="ECO:0000256" key="4">
    <source>
        <dbReference type="ARBA" id="ARBA00022859"/>
    </source>
</evidence>
<dbReference type="Proteomes" id="UP001529510">
    <property type="component" value="Unassembled WGS sequence"/>
</dbReference>
<dbReference type="PANTHER" id="PTHR46985:SF2">
    <property type="entry name" value="APOPTOSIS-ASSOCIATED SPECK-LIKE PROTEIN CONTAINING A CARD"/>
    <property type="match status" value="1"/>
</dbReference>
<dbReference type="AlphaFoldDB" id="A0ABD0MTZ2"/>
<keyword evidence="4" id="KW-0391">Immunity</keyword>
<name>A0ABD0MTZ2_CIRMR</name>
<keyword evidence="5" id="KW-0395">Inflammatory response</keyword>
<proteinExistence type="predicted"/>
<dbReference type="InterPro" id="IPR051249">
    <property type="entry name" value="NLRP_Inflammasome"/>
</dbReference>
<gene>
    <name evidence="8" type="ORF">M9458_051224</name>
</gene>
<dbReference type="PROSITE" id="PS50824">
    <property type="entry name" value="DAPIN"/>
    <property type="match status" value="1"/>
</dbReference>
<dbReference type="Pfam" id="PF02758">
    <property type="entry name" value="PYRIN"/>
    <property type="match status" value="1"/>
</dbReference>
<evidence type="ECO:0000313" key="9">
    <source>
        <dbReference type="Proteomes" id="UP001529510"/>
    </source>
</evidence>
<feature type="domain" description="Pyrin" evidence="7">
    <location>
        <begin position="1"/>
        <end position="85"/>
    </location>
</feature>
<reference evidence="8 9" key="1">
    <citation type="submission" date="2024-05" db="EMBL/GenBank/DDBJ databases">
        <title>Genome sequencing and assembly of Indian major carp, Cirrhinus mrigala (Hamilton, 1822).</title>
        <authorList>
            <person name="Mohindra V."/>
            <person name="Chowdhury L.M."/>
            <person name="Lal K."/>
            <person name="Jena J.K."/>
        </authorList>
    </citation>
    <scope>NUCLEOTIDE SEQUENCE [LARGE SCALE GENOMIC DNA]</scope>
    <source>
        <strain evidence="8">CM1030</strain>
        <tissue evidence="8">Blood</tissue>
    </source>
</reference>
<dbReference type="Gene3D" id="1.10.533.10">
    <property type="entry name" value="Death Domain, Fas"/>
    <property type="match status" value="2"/>
</dbReference>
<evidence type="ECO:0000259" key="7">
    <source>
        <dbReference type="PROSITE" id="PS50824"/>
    </source>
</evidence>
<keyword evidence="9" id="KW-1185">Reference proteome</keyword>
<dbReference type="EMBL" id="JAMKFB020000099">
    <property type="protein sequence ID" value="KAL0153479.1"/>
    <property type="molecule type" value="Genomic_DNA"/>
</dbReference>
<evidence type="ECO:0000259" key="6">
    <source>
        <dbReference type="PROSITE" id="PS50209"/>
    </source>
</evidence>
<dbReference type="SMART" id="SM01289">
    <property type="entry name" value="PYRIN"/>
    <property type="match status" value="1"/>
</dbReference>
<feature type="domain" description="CARD" evidence="6">
    <location>
        <begin position="105"/>
        <end position="190"/>
    </location>
</feature>
<organism evidence="8 9">
    <name type="scientific">Cirrhinus mrigala</name>
    <name type="common">Mrigala</name>
    <dbReference type="NCBI Taxonomy" id="683832"/>
    <lineage>
        <taxon>Eukaryota</taxon>
        <taxon>Metazoa</taxon>
        <taxon>Chordata</taxon>
        <taxon>Craniata</taxon>
        <taxon>Vertebrata</taxon>
        <taxon>Euteleostomi</taxon>
        <taxon>Actinopterygii</taxon>
        <taxon>Neopterygii</taxon>
        <taxon>Teleostei</taxon>
        <taxon>Ostariophysi</taxon>
        <taxon>Cypriniformes</taxon>
        <taxon>Cyprinidae</taxon>
        <taxon>Labeoninae</taxon>
        <taxon>Labeonini</taxon>
        <taxon>Cirrhinus</taxon>
    </lineage>
</organism>
<accession>A0ABD0MTZ2</accession>
<protein>
    <submittedName>
        <fullName evidence="8">Uncharacterized protein</fullName>
    </submittedName>
</protein>
<evidence type="ECO:0000256" key="1">
    <source>
        <dbReference type="ARBA" id="ARBA00004514"/>
    </source>
</evidence>
<dbReference type="GO" id="GO:0006954">
    <property type="term" value="P:inflammatory response"/>
    <property type="evidence" value="ECO:0007669"/>
    <property type="project" value="UniProtKB-KW"/>
</dbReference>
<evidence type="ECO:0000313" key="8">
    <source>
        <dbReference type="EMBL" id="KAL0153479.1"/>
    </source>
</evidence>
<dbReference type="GO" id="GO:0005829">
    <property type="term" value="C:cytosol"/>
    <property type="evidence" value="ECO:0007669"/>
    <property type="project" value="UniProtKB-SubCell"/>
</dbReference>
<evidence type="ECO:0000256" key="2">
    <source>
        <dbReference type="ARBA" id="ARBA00022490"/>
    </source>
</evidence>
<keyword evidence="3" id="KW-0399">Innate immunity</keyword>
<dbReference type="SUPFAM" id="SSF47986">
    <property type="entry name" value="DEATH domain"/>
    <property type="match status" value="2"/>
</dbReference>
<comment type="caution">
    <text evidence="8">The sequence shown here is derived from an EMBL/GenBank/DDBJ whole genome shotgun (WGS) entry which is preliminary data.</text>
</comment>